<keyword evidence="3" id="KW-1185">Reference proteome</keyword>
<accession>A0A8H5BDS7</accession>
<name>A0A8H5BDS7_9AGAR</name>
<feature type="region of interest" description="Disordered" evidence="1">
    <location>
        <begin position="161"/>
        <end position="184"/>
    </location>
</feature>
<protein>
    <submittedName>
        <fullName evidence="2">Uncharacterized protein</fullName>
    </submittedName>
</protein>
<organism evidence="2 3">
    <name type="scientific">Ephemerocybe angulata</name>
    <dbReference type="NCBI Taxonomy" id="980116"/>
    <lineage>
        <taxon>Eukaryota</taxon>
        <taxon>Fungi</taxon>
        <taxon>Dikarya</taxon>
        <taxon>Basidiomycota</taxon>
        <taxon>Agaricomycotina</taxon>
        <taxon>Agaricomycetes</taxon>
        <taxon>Agaricomycetidae</taxon>
        <taxon>Agaricales</taxon>
        <taxon>Agaricineae</taxon>
        <taxon>Psathyrellaceae</taxon>
        <taxon>Ephemerocybe</taxon>
    </lineage>
</organism>
<dbReference type="EMBL" id="JAACJK010000170">
    <property type="protein sequence ID" value="KAF5320347.1"/>
    <property type="molecule type" value="Genomic_DNA"/>
</dbReference>
<reference evidence="2 3" key="1">
    <citation type="journal article" date="2020" name="ISME J.">
        <title>Uncovering the hidden diversity of litter-decomposition mechanisms in mushroom-forming fungi.</title>
        <authorList>
            <person name="Floudas D."/>
            <person name="Bentzer J."/>
            <person name="Ahren D."/>
            <person name="Johansson T."/>
            <person name="Persson P."/>
            <person name="Tunlid A."/>
        </authorList>
    </citation>
    <scope>NUCLEOTIDE SEQUENCE [LARGE SCALE GENOMIC DNA]</scope>
    <source>
        <strain evidence="2 3">CBS 175.51</strain>
    </source>
</reference>
<evidence type="ECO:0000313" key="2">
    <source>
        <dbReference type="EMBL" id="KAF5320347.1"/>
    </source>
</evidence>
<proteinExistence type="predicted"/>
<evidence type="ECO:0000313" key="3">
    <source>
        <dbReference type="Proteomes" id="UP000541558"/>
    </source>
</evidence>
<evidence type="ECO:0000256" key="1">
    <source>
        <dbReference type="SAM" id="MobiDB-lite"/>
    </source>
</evidence>
<gene>
    <name evidence="2" type="ORF">D9611_011305</name>
</gene>
<dbReference type="AlphaFoldDB" id="A0A8H5BDS7"/>
<sequence length="289" mass="31263">MLMTDQVDIAQLDRQHQITHHHRISPYQCPASRVRASPTLTPGPNLFEPRNTLAAFDIASPLTPSTRDGTTFTDGACTSSASACQARRAPQLNVGLLIASPVACLKQRRAAFRPVSTSPCPMTHLDRGPLCPTPLTQSLPVRQHKVPAVLDEALSVLTAASSSRPASPSSLDSPSPPPPVQGSEHSTVAPHYLWLAFINAGKPVLAHRCLQLAFTMPNIHLFHPIVSSSRFNVAEGSLLATATSNQRPTTLSFFSSPTTASKSRPRHQAVSTRRRRLSLATMQPFNRLI</sequence>
<comment type="caution">
    <text evidence="2">The sequence shown here is derived from an EMBL/GenBank/DDBJ whole genome shotgun (WGS) entry which is preliminary data.</text>
</comment>
<feature type="compositionally biased region" description="Low complexity" evidence="1">
    <location>
        <begin position="161"/>
        <end position="173"/>
    </location>
</feature>
<dbReference type="Proteomes" id="UP000541558">
    <property type="component" value="Unassembled WGS sequence"/>
</dbReference>